<dbReference type="InterPro" id="IPR007249">
    <property type="entry name" value="DOP1_N"/>
</dbReference>
<comment type="similarity">
    <text evidence="3">Belongs to the DOP1 family.</text>
</comment>
<dbReference type="VEuPathDB" id="MicrosporidiaDB:A0H76_1974"/>
<sequence>MNNKEKYTNELKIALIGFTKCEDWIDFINCLNRVEKILNNNIENHMIVLAPSLVKRLNQCLNPILSPSVHKSCLGIYKLFTKLPKESLIEQFPLLTVGLFEFSLDCKYLISEYYLKIIEEYIRIATNVDFERIQLSLFPFLEENLGEVTDSAKKLVKKLYQITDKQMFFYCLYKNFINYPAIRPSVIVFIKTYYNRKDIYDLLIKDDSCHSDKIVKLSVKSFILAFKSNDSNLIKLSLELFSNIFNQKYPLMIFNYNNELVKYKISSEYKKLNDSLLVALIKVLLKRENILNNKVFEIFEEVKFITKLEDNIISDTLTIIFSEDVGVFIKLLHHFDNFNLILPTLLINLDKLNNDFITKKEDVKKIKEYIYNNSSEVYEIIVNNVIEIKYIEEILELINNNKIYLIVKRILCNRKSFVKNDEDGIIFNRIFLSYLNNENITKEEFNLTSEVYNLKNYEESEFYEYDMINLVNYTKKFNVESINRDFREILNILFLSNFNR</sequence>
<dbReference type="GO" id="GO:0015031">
    <property type="term" value="P:protein transport"/>
    <property type="evidence" value="ECO:0007669"/>
    <property type="project" value="UniProtKB-KW"/>
</dbReference>
<evidence type="ECO:0000313" key="6">
    <source>
        <dbReference type="Proteomes" id="UP000192501"/>
    </source>
</evidence>
<dbReference type="InterPro" id="IPR040314">
    <property type="entry name" value="DOP1"/>
</dbReference>
<dbReference type="GO" id="GO:0005829">
    <property type="term" value="C:cytosol"/>
    <property type="evidence" value="ECO:0007669"/>
    <property type="project" value="GOC"/>
</dbReference>
<dbReference type="Proteomes" id="UP000192501">
    <property type="component" value="Unassembled WGS sequence"/>
</dbReference>
<evidence type="ECO:0000259" key="4">
    <source>
        <dbReference type="Pfam" id="PF04118"/>
    </source>
</evidence>
<evidence type="ECO:0000313" key="5">
    <source>
        <dbReference type="EMBL" id="ORE00212.1"/>
    </source>
</evidence>
<feature type="domain" description="DOP1 N-terminal" evidence="4">
    <location>
        <begin position="3"/>
        <end position="297"/>
    </location>
</feature>
<gene>
    <name evidence="5" type="primary">DOP1</name>
    <name evidence="5" type="ORF">A0H76_1974</name>
</gene>
<keyword evidence="1" id="KW-0813">Transport</keyword>
<dbReference type="PANTHER" id="PTHR14042">
    <property type="entry name" value="DOPEY-RELATED"/>
    <property type="match status" value="1"/>
</dbReference>
<accession>A0A1X0QKA9</accession>
<dbReference type="VEuPathDB" id="MicrosporidiaDB:HERIO_1848"/>
<dbReference type="PANTHER" id="PTHR14042:SF24">
    <property type="entry name" value="PROTEIN DOPEY-1 HOMOLOG"/>
    <property type="match status" value="1"/>
</dbReference>
<proteinExistence type="inferred from homology"/>
<comment type="caution">
    <text evidence="5">The sequence shown here is derived from an EMBL/GenBank/DDBJ whole genome shotgun (WGS) entry which is preliminary data.</text>
</comment>
<dbReference type="EMBL" id="LTAI01000050">
    <property type="protein sequence ID" value="ORE00212.1"/>
    <property type="molecule type" value="Genomic_DNA"/>
</dbReference>
<protein>
    <submittedName>
        <fullName evidence="5">DOP1</fullName>
    </submittedName>
</protein>
<evidence type="ECO:0000256" key="3">
    <source>
        <dbReference type="ARBA" id="ARBA00046326"/>
    </source>
</evidence>
<reference evidence="5 6" key="1">
    <citation type="journal article" date="2017" name="Environ. Microbiol.">
        <title>Decay of the glycolytic pathway and adaptation to intranuclear parasitism within Enterocytozoonidae microsporidia.</title>
        <authorList>
            <person name="Wiredu Boakye D."/>
            <person name="Jaroenlak P."/>
            <person name="Prachumwat A."/>
            <person name="Williams T.A."/>
            <person name="Bateman K.S."/>
            <person name="Itsathitphaisarn O."/>
            <person name="Sritunyalucksana K."/>
            <person name="Paszkiewicz K.H."/>
            <person name="Moore K.A."/>
            <person name="Stentiford G.D."/>
            <person name="Williams B.A."/>
        </authorList>
    </citation>
    <scope>NUCLEOTIDE SEQUENCE [LARGE SCALE GENOMIC DNA]</scope>
    <source>
        <strain evidence="6">canceri</strain>
    </source>
</reference>
<evidence type="ECO:0000256" key="1">
    <source>
        <dbReference type="ARBA" id="ARBA00022448"/>
    </source>
</evidence>
<dbReference type="Pfam" id="PF04118">
    <property type="entry name" value="Dopey_N"/>
    <property type="match status" value="1"/>
</dbReference>
<organism evidence="5 6">
    <name type="scientific">Hepatospora eriocheir</name>
    <dbReference type="NCBI Taxonomy" id="1081669"/>
    <lineage>
        <taxon>Eukaryota</taxon>
        <taxon>Fungi</taxon>
        <taxon>Fungi incertae sedis</taxon>
        <taxon>Microsporidia</taxon>
        <taxon>Hepatosporidae</taxon>
        <taxon>Hepatospora</taxon>
    </lineage>
</organism>
<name>A0A1X0QKA9_9MICR</name>
<dbReference type="GO" id="GO:0005768">
    <property type="term" value="C:endosome"/>
    <property type="evidence" value="ECO:0007669"/>
    <property type="project" value="TreeGrafter"/>
</dbReference>
<keyword evidence="2" id="KW-0653">Protein transport</keyword>
<dbReference type="GO" id="GO:0005802">
    <property type="term" value="C:trans-Golgi network"/>
    <property type="evidence" value="ECO:0007669"/>
    <property type="project" value="TreeGrafter"/>
</dbReference>
<dbReference type="GO" id="GO:0006895">
    <property type="term" value="P:Golgi to endosome transport"/>
    <property type="evidence" value="ECO:0007669"/>
    <property type="project" value="InterPro"/>
</dbReference>
<evidence type="ECO:0000256" key="2">
    <source>
        <dbReference type="ARBA" id="ARBA00022927"/>
    </source>
</evidence>
<dbReference type="AlphaFoldDB" id="A0A1X0QKA9"/>